<evidence type="ECO:0000313" key="2">
    <source>
        <dbReference type="EMBL" id="PAV21481.1"/>
    </source>
</evidence>
<feature type="chain" id="PRO_5013789954" evidence="1">
    <location>
        <begin position="22"/>
        <end position="248"/>
    </location>
</feature>
<dbReference type="Proteomes" id="UP000217199">
    <property type="component" value="Unassembled WGS sequence"/>
</dbReference>
<feature type="signal peptide" evidence="1">
    <location>
        <begin position="1"/>
        <end position="21"/>
    </location>
</feature>
<proteinExistence type="predicted"/>
<sequence length="248" mass="27796">MGAFLYFVVLALVCFIGRSAASFARERRNVLARLRLQETKSRTPSTYLAEKPVRLEVETKGNTDTILLDEKHALIQEESEVGNVKSDLTIHQKYSQYDLDNGLPMFRVRRTLLGHSPSFSSTFGAMVGELSEEDKMTLRRELRQKLRVIIPGSKPTLARDAPPPYNKSRPRHGLVANTTNLVAPPLKIRGAKLLNKTIYGNHMRGLEGSDSDKPMARADASGVQTRGTVNDIRARTRGLQRTFLDNYS</sequence>
<evidence type="ECO:0000256" key="1">
    <source>
        <dbReference type="SAM" id="SignalP"/>
    </source>
</evidence>
<name>A0A286UPE7_9AGAM</name>
<organism evidence="2 3">
    <name type="scientific">Pyrrhoderma noxium</name>
    <dbReference type="NCBI Taxonomy" id="2282107"/>
    <lineage>
        <taxon>Eukaryota</taxon>
        <taxon>Fungi</taxon>
        <taxon>Dikarya</taxon>
        <taxon>Basidiomycota</taxon>
        <taxon>Agaricomycotina</taxon>
        <taxon>Agaricomycetes</taxon>
        <taxon>Hymenochaetales</taxon>
        <taxon>Hymenochaetaceae</taxon>
        <taxon>Pyrrhoderma</taxon>
    </lineage>
</organism>
<comment type="caution">
    <text evidence="2">The sequence shown here is derived from an EMBL/GenBank/DDBJ whole genome shotgun (WGS) entry which is preliminary data.</text>
</comment>
<protein>
    <submittedName>
        <fullName evidence="2">Uncharacterized protein</fullName>
    </submittedName>
</protein>
<accession>A0A286UPE7</accession>
<keyword evidence="3" id="KW-1185">Reference proteome</keyword>
<dbReference type="EMBL" id="NBII01000003">
    <property type="protein sequence ID" value="PAV21481.1"/>
    <property type="molecule type" value="Genomic_DNA"/>
</dbReference>
<reference evidence="2 3" key="1">
    <citation type="journal article" date="2017" name="Mol. Ecol.">
        <title>Comparative and population genomic landscape of Phellinus noxius: A hypervariable fungus causing root rot in trees.</title>
        <authorList>
            <person name="Chung C.L."/>
            <person name="Lee T.J."/>
            <person name="Akiba M."/>
            <person name="Lee H.H."/>
            <person name="Kuo T.H."/>
            <person name="Liu D."/>
            <person name="Ke H.M."/>
            <person name="Yokoi T."/>
            <person name="Roa M.B."/>
            <person name="Lu M.J."/>
            <person name="Chang Y.Y."/>
            <person name="Ann P.J."/>
            <person name="Tsai J.N."/>
            <person name="Chen C.Y."/>
            <person name="Tzean S.S."/>
            <person name="Ota Y."/>
            <person name="Hattori T."/>
            <person name="Sahashi N."/>
            <person name="Liou R.F."/>
            <person name="Kikuchi T."/>
            <person name="Tsai I.J."/>
        </authorList>
    </citation>
    <scope>NUCLEOTIDE SEQUENCE [LARGE SCALE GENOMIC DNA]</scope>
    <source>
        <strain evidence="2 3">FFPRI411160</strain>
    </source>
</reference>
<evidence type="ECO:0000313" key="3">
    <source>
        <dbReference type="Proteomes" id="UP000217199"/>
    </source>
</evidence>
<gene>
    <name evidence="2" type="ORF">PNOK_0410800</name>
</gene>
<dbReference type="AlphaFoldDB" id="A0A286UPE7"/>
<keyword evidence="1" id="KW-0732">Signal</keyword>
<dbReference type="InParanoid" id="A0A286UPE7"/>